<evidence type="ECO:0000313" key="2">
    <source>
        <dbReference type="EMBL" id="EJP62556.1"/>
    </source>
</evidence>
<gene>
    <name evidence="2" type="ORF">BBA_08467</name>
</gene>
<dbReference type="InParanoid" id="J5JG43"/>
<dbReference type="EMBL" id="JH725184">
    <property type="protein sequence ID" value="EJP62556.1"/>
    <property type="molecule type" value="Genomic_DNA"/>
</dbReference>
<dbReference type="GeneID" id="19891479"/>
<feature type="compositionally biased region" description="Basic and acidic residues" evidence="1">
    <location>
        <begin position="38"/>
        <end position="52"/>
    </location>
</feature>
<keyword evidence="3" id="KW-1185">Reference proteome</keyword>
<dbReference type="HOGENOM" id="CLU_1510314_0_0_1"/>
<dbReference type="AlphaFoldDB" id="J5JG43"/>
<dbReference type="Proteomes" id="UP000002762">
    <property type="component" value="Unassembled WGS sequence"/>
</dbReference>
<evidence type="ECO:0000256" key="1">
    <source>
        <dbReference type="SAM" id="MobiDB-lite"/>
    </source>
</evidence>
<proteinExistence type="predicted"/>
<name>J5JG43_BEAB2</name>
<accession>J5JG43</accession>
<reference evidence="2 3" key="1">
    <citation type="journal article" date="2012" name="Sci. Rep.">
        <title>Genomic perspectives on the evolution of fungal entomopathogenicity in Beauveria bassiana.</title>
        <authorList>
            <person name="Xiao G."/>
            <person name="Ying S.H."/>
            <person name="Zheng P."/>
            <person name="Wang Z.L."/>
            <person name="Zhang S."/>
            <person name="Xie X.Q."/>
            <person name="Shang Y."/>
            <person name="St Leger R.J."/>
            <person name="Zhao G.P."/>
            <person name="Wang C."/>
            <person name="Feng M.G."/>
        </authorList>
    </citation>
    <scope>NUCLEOTIDE SEQUENCE [LARGE SCALE GENOMIC DNA]</scope>
    <source>
        <strain evidence="2 3">ARSEF 2860</strain>
    </source>
</reference>
<dbReference type="RefSeq" id="XP_008601786.1">
    <property type="nucleotide sequence ID" value="XM_008603564.1"/>
</dbReference>
<organism evidence="2 3">
    <name type="scientific">Beauveria bassiana (strain ARSEF 2860)</name>
    <name type="common">White muscardine disease fungus</name>
    <name type="synonym">Tritirachium shiotae</name>
    <dbReference type="NCBI Taxonomy" id="655819"/>
    <lineage>
        <taxon>Eukaryota</taxon>
        <taxon>Fungi</taxon>
        <taxon>Dikarya</taxon>
        <taxon>Ascomycota</taxon>
        <taxon>Pezizomycotina</taxon>
        <taxon>Sordariomycetes</taxon>
        <taxon>Hypocreomycetidae</taxon>
        <taxon>Hypocreales</taxon>
        <taxon>Cordycipitaceae</taxon>
        <taxon>Beauveria</taxon>
    </lineage>
</organism>
<sequence length="178" mass="19613">MLHDSLAGEGVTPELLLYVPVRRQDDCACAVKITAKGNDGDQGRGNKNRNEGVAETEPDSTLTRWSLAKECLDRATDGNMVRLAKRRDATATQLDDLLAAVILEALLGPLLARGADNMKDDLRTPLLESRMEPMEDRMARHVLVIQGLRRHKYNGPTLWGLGPSISEQRFSGYSACVK</sequence>
<evidence type="ECO:0000313" key="3">
    <source>
        <dbReference type="Proteomes" id="UP000002762"/>
    </source>
</evidence>
<protein>
    <submittedName>
        <fullName evidence="2">Uncharacterized protein</fullName>
    </submittedName>
</protein>
<feature type="region of interest" description="Disordered" evidence="1">
    <location>
        <begin position="38"/>
        <end position="60"/>
    </location>
</feature>